<dbReference type="EMBL" id="DXET01000038">
    <property type="protein sequence ID" value="HIX80637.1"/>
    <property type="molecule type" value="Genomic_DNA"/>
</dbReference>
<dbReference type="Gene3D" id="3.40.630.30">
    <property type="match status" value="1"/>
</dbReference>
<dbReference type="Pfam" id="PF13302">
    <property type="entry name" value="Acetyltransf_3"/>
    <property type="match status" value="1"/>
</dbReference>
<dbReference type="SUPFAM" id="SSF55729">
    <property type="entry name" value="Acyl-CoA N-acyltransferases (Nat)"/>
    <property type="match status" value="1"/>
</dbReference>
<sequence length="175" mass="20718">MKLQYQNIIIRNATIDDATILYHWWNDGRVMAHAGFYDVLKISLDDVIEQLKTENDPKEKCRLIIEIDQQKIGEMIYFHRSANLAEIGIKICELNYQNKGYGKILLSMLISELFKYNYRQIKITTNINNKRARHVYESLGAKLHQIEKDAYKDSRGQLQTAYDYRLNKDDFQCFN</sequence>
<dbReference type="PANTHER" id="PTHR43415">
    <property type="entry name" value="SPERMIDINE N(1)-ACETYLTRANSFERASE"/>
    <property type="match status" value="1"/>
</dbReference>
<dbReference type="InterPro" id="IPR016181">
    <property type="entry name" value="Acyl_CoA_acyltransferase"/>
</dbReference>
<evidence type="ECO:0000259" key="1">
    <source>
        <dbReference type="PROSITE" id="PS51186"/>
    </source>
</evidence>
<dbReference type="PANTHER" id="PTHR43415:SF3">
    <property type="entry name" value="GNAT-FAMILY ACETYLTRANSFERASE"/>
    <property type="match status" value="1"/>
</dbReference>
<evidence type="ECO:0000313" key="3">
    <source>
        <dbReference type="Proteomes" id="UP000886724"/>
    </source>
</evidence>
<reference evidence="2" key="2">
    <citation type="submission" date="2021-04" db="EMBL/GenBank/DDBJ databases">
        <authorList>
            <person name="Gilroy R."/>
        </authorList>
    </citation>
    <scope>NUCLEOTIDE SEQUENCE</scope>
    <source>
        <strain evidence="2">ChiGjej1B1-14440</strain>
    </source>
</reference>
<dbReference type="Proteomes" id="UP000886724">
    <property type="component" value="Unassembled WGS sequence"/>
</dbReference>
<comment type="caution">
    <text evidence="2">The sequence shown here is derived from an EMBL/GenBank/DDBJ whole genome shotgun (WGS) entry which is preliminary data.</text>
</comment>
<dbReference type="AlphaFoldDB" id="A0A9D2BM82"/>
<reference evidence="2" key="1">
    <citation type="journal article" date="2021" name="PeerJ">
        <title>Extensive microbial diversity within the chicken gut microbiome revealed by metagenomics and culture.</title>
        <authorList>
            <person name="Gilroy R."/>
            <person name="Ravi A."/>
            <person name="Getino M."/>
            <person name="Pursley I."/>
            <person name="Horton D.L."/>
            <person name="Alikhan N.F."/>
            <person name="Baker D."/>
            <person name="Gharbi K."/>
            <person name="Hall N."/>
            <person name="Watson M."/>
            <person name="Adriaenssens E.M."/>
            <person name="Foster-Nyarko E."/>
            <person name="Jarju S."/>
            <person name="Secka A."/>
            <person name="Antonio M."/>
            <person name="Oren A."/>
            <person name="Chaudhuri R.R."/>
            <person name="La Ragione R."/>
            <person name="Hildebrand F."/>
            <person name="Pallen M.J."/>
        </authorList>
    </citation>
    <scope>NUCLEOTIDE SEQUENCE</scope>
    <source>
        <strain evidence="2">ChiGjej1B1-14440</strain>
    </source>
</reference>
<gene>
    <name evidence="2" type="ORF">H9980_01530</name>
</gene>
<protein>
    <submittedName>
        <fullName evidence="2">GNAT family N-acetyltransferase</fullName>
    </submittedName>
</protein>
<proteinExistence type="predicted"/>
<feature type="domain" description="N-acetyltransferase" evidence="1">
    <location>
        <begin position="8"/>
        <end position="169"/>
    </location>
</feature>
<dbReference type="GO" id="GO:0016747">
    <property type="term" value="F:acyltransferase activity, transferring groups other than amino-acyl groups"/>
    <property type="evidence" value="ECO:0007669"/>
    <property type="project" value="InterPro"/>
</dbReference>
<dbReference type="CDD" id="cd04301">
    <property type="entry name" value="NAT_SF"/>
    <property type="match status" value="1"/>
</dbReference>
<dbReference type="InterPro" id="IPR000182">
    <property type="entry name" value="GNAT_dom"/>
</dbReference>
<organism evidence="2 3">
    <name type="scientific">Candidatus Erysipelatoclostridium merdavium</name>
    <dbReference type="NCBI Taxonomy" id="2838566"/>
    <lineage>
        <taxon>Bacteria</taxon>
        <taxon>Bacillati</taxon>
        <taxon>Bacillota</taxon>
        <taxon>Erysipelotrichia</taxon>
        <taxon>Erysipelotrichales</taxon>
        <taxon>Erysipelotrichales incertae sedis</taxon>
    </lineage>
</organism>
<dbReference type="PROSITE" id="PS51186">
    <property type="entry name" value="GNAT"/>
    <property type="match status" value="1"/>
</dbReference>
<evidence type="ECO:0000313" key="2">
    <source>
        <dbReference type="EMBL" id="HIX80637.1"/>
    </source>
</evidence>
<accession>A0A9D2BM82</accession>
<name>A0A9D2BM82_9FIRM</name>